<dbReference type="InterPro" id="IPR011067">
    <property type="entry name" value="Plasmid_toxin/cell-grow_inhib"/>
</dbReference>
<reference evidence="3 4" key="1">
    <citation type="journal article" date="2015" name="Genome Announc.">
        <title>Expanding the biotechnology potential of lactobacilli through comparative genomics of 213 strains and associated genera.</title>
        <authorList>
            <person name="Sun Z."/>
            <person name="Harris H.M."/>
            <person name="McCann A."/>
            <person name="Guo C."/>
            <person name="Argimon S."/>
            <person name="Zhang W."/>
            <person name="Yang X."/>
            <person name="Jeffery I.B."/>
            <person name="Cooney J.C."/>
            <person name="Kagawa T.F."/>
            <person name="Liu W."/>
            <person name="Song Y."/>
            <person name="Salvetti E."/>
            <person name="Wrobel A."/>
            <person name="Rasinkangas P."/>
            <person name="Parkhill J."/>
            <person name="Rea M.C."/>
            <person name="O'Sullivan O."/>
            <person name="Ritari J."/>
            <person name="Douillard F.P."/>
            <person name="Paul Ross R."/>
            <person name="Yang R."/>
            <person name="Briner A.E."/>
            <person name="Felis G.E."/>
            <person name="de Vos W.M."/>
            <person name="Barrangou R."/>
            <person name="Klaenhammer T.R."/>
            <person name="Caufield P.W."/>
            <person name="Cui Y."/>
            <person name="Zhang H."/>
            <person name="O'Toole P.W."/>
        </authorList>
    </citation>
    <scope>NUCLEOTIDE SEQUENCE [LARGE SCALE GENOMIC DNA]</scope>
    <source>
        <strain evidence="3 4">DSM 20003</strain>
    </source>
</reference>
<dbReference type="AlphaFoldDB" id="A0A0R1GHG8"/>
<sequence length="122" mass="13917">MTKRKLQSGDILMIEFNPAKGTEMKKYRPALVISNDQYQQFFNTVIVVPISSAEKYRAMEKYRLSPLFVDLKPYLLAGDIVGTALLQHVRAIDPSVRSDLQPVGQINSRGLKMIQQVVQQFF</sequence>
<comment type="caution">
    <text evidence="3">The sequence shown here is derived from an EMBL/GenBank/DDBJ whole genome shotgun (WGS) entry which is preliminary data.</text>
</comment>
<dbReference type="GO" id="GO:0003677">
    <property type="term" value="F:DNA binding"/>
    <property type="evidence" value="ECO:0007669"/>
    <property type="project" value="InterPro"/>
</dbReference>
<dbReference type="RefSeq" id="WP_057905416.1">
    <property type="nucleotide sequence ID" value="NZ_AZDA01000117.1"/>
</dbReference>
<dbReference type="Gene3D" id="2.30.30.110">
    <property type="match status" value="1"/>
</dbReference>
<keyword evidence="2" id="KW-1277">Toxin-antitoxin system</keyword>
<dbReference type="PANTHER" id="PTHR33988:SF2">
    <property type="entry name" value="ENDORIBONUCLEASE MAZF"/>
    <property type="match status" value="1"/>
</dbReference>
<dbReference type="OrthoDB" id="9808744at2"/>
<evidence type="ECO:0000313" key="3">
    <source>
        <dbReference type="EMBL" id="KRK33321.1"/>
    </source>
</evidence>
<evidence type="ECO:0008006" key="5">
    <source>
        <dbReference type="Google" id="ProtNLM"/>
    </source>
</evidence>
<dbReference type="InterPro" id="IPR003477">
    <property type="entry name" value="PemK-like"/>
</dbReference>
<evidence type="ECO:0000256" key="2">
    <source>
        <dbReference type="ARBA" id="ARBA00022649"/>
    </source>
</evidence>
<protein>
    <recommendedName>
        <fullName evidence="5">Type II toxin-antitoxin system PemK/MazF family toxin</fullName>
    </recommendedName>
</protein>
<dbReference type="PANTHER" id="PTHR33988">
    <property type="entry name" value="ENDORIBONUCLEASE MAZF-RELATED"/>
    <property type="match status" value="1"/>
</dbReference>
<dbReference type="PATRIC" id="fig|1423726.3.peg.1293"/>
<name>A0A0R1GHG8_9LACO</name>
<dbReference type="EMBL" id="AZDA01000117">
    <property type="protein sequence ID" value="KRK33321.1"/>
    <property type="molecule type" value="Genomic_DNA"/>
</dbReference>
<dbReference type="Proteomes" id="UP000051461">
    <property type="component" value="Unassembled WGS sequence"/>
</dbReference>
<dbReference type="GO" id="GO:0016075">
    <property type="term" value="P:rRNA catabolic process"/>
    <property type="evidence" value="ECO:0007669"/>
    <property type="project" value="TreeGrafter"/>
</dbReference>
<gene>
    <name evidence="3" type="ORF">FC07_GL001246</name>
</gene>
<accession>A0A0R1GHG8</accession>
<dbReference type="GO" id="GO:0004521">
    <property type="term" value="F:RNA endonuclease activity"/>
    <property type="evidence" value="ECO:0007669"/>
    <property type="project" value="TreeGrafter"/>
</dbReference>
<dbReference type="Pfam" id="PF02452">
    <property type="entry name" value="PemK_toxin"/>
    <property type="match status" value="1"/>
</dbReference>
<dbReference type="GO" id="GO:0006402">
    <property type="term" value="P:mRNA catabolic process"/>
    <property type="evidence" value="ECO:0007669"/>
    <property type="project" value="TreeGrafter"/>
</dbReference>
<dbReference type="STRING" id="1423726.FC07_GL001246"/>
<keyword evidence="4" id="KW-1185">Reference proteome</keyword>
<dbReference type="SUPFAM" id="SSF50118">
    <property type="entry name" value="Cell growth inhibitor/plasmid maintenance toxic component"/>
    <property type="match status" value="1"/>
</dbReference>
<comment type="similarity">
    <text evidence="1">Belongs to the PemK/MazF family.</text>
</comment>
<evidence type="ECO:0000313" key="4">
    <source>
        <dbReference type="Proteomes" id="UP000051461"/>
    </source>
</evidence>
<proteinExistence type="inferred from homology"/>
<organism evidence="3 4">
    <name type="scientific">Loigolactobacillus bifermentans DSM 20003</name>
    <dbReference type="NCBI Taxonomy" id="1423726"/>
    <lineage>
        <taxon>Bacteria</taxon>
        <taxon>Bacillati</taxon>
        <taxon>Bacillota</taxon>
        <taxon>Bacilli</taxon>
        <taxon>Lactobacillales</taxon>
        <taxon>Lactobacillaceae</taxon>
        <taxon>Loigolactobacillus</taxon>
    </lineage>
</organism>
<evidence type="ECO:0000256" key="1">
    <source>
        <dbReference type="ARBA" id="ARBA00007521"/>
    </source>
</evidence>